<gene>
    <name evidence="1" type="ORF">LshimejAT787_1400440</name>
</gene>
<keyword evidence="2" id="KW-1185">Reference proteome</keyword>
<evidence type="ECO:0000313" key="1">
    <source>
        <dbReference type="EMBL" id="GLB43532.1"/>
    </source>
</evidence>
<name>A0A9P3PYF4_LYOSH</name>
<dbReference type="AlphaFoldDB" id="A0A9P3PYF4"/>
<sequence>MPKADRVSQRPKEHVLDAFSPPEKPWKTRFRCKLCGVCVASRNVKATKWSIWGAQLERDGDGKLKRWDALKPTAHIFYGTRMLDVDDKLGKWSGYENASQCLARPRSGPD</sequence>
<dbReference type="EMBL" id="BRPK01000014">
    <property type="protein sequence ID" value="GLB43532.1"/>
    <property type="molecule type" value="Genomic_DNA"/>
</dbReference>
<dbReference type="InterPro" id="IPR011057">
    <property type="entry name" value="Mss4-like_sf"/>
</dbReference>
<dbReference type="SUPFAM" id="SSF51316">
    <property type="entry name" value="Mss4-like"/>
    <property type="match status" value="1"/>
</dbReference>
<organism evidence="1 2">
    <name type="scientific">Lyophyllum shimeji</name>
    <name type="common">Hon-shimeji</name>
    <name type="synonym">Tricholoma shimeji</name>
    <dbReference type="NCBI Taxonomy" id="47721"/>
    <lineage>
        <taxon>Eukaryota</taxon>
        <taxon>Fungi</taxon>
        <taxon>Dikarya</taxon>
        <taxon>Basidiomycota</taxon>
        <taxon>Agaricomycotina</taxon>
        <taxon>Agaricomycetes</taxon>
        <taxon>Agaricomycetidae</taxon>
        <taxon>Agaricales</taxon>
        <taxon>Tricholomatineae</taxon>
        <taxon>Lyophyllaceae</taxon>
        <taxon>Lyophyllum</taxon>
    </lineage>
</organism>
<protein>
    <submittedName>
        <fullName evidence="1">Glutathione-dependent formaldehyde-activating enzyme</fullName>
    </submittedName>
</protein>
<accession>A0A9P3PYF4</accession>
<dbReference type="Proteomes" id="UP001063166">
    <property type="component" value="Unassembled WGS sequence"/>
</dbReference>
<evidence type="ECO:0000313" key="2">
    <source>
        <dbReference type="Proteomes" id="UP001063166"/>
    </source>
</evidence>
<dbReference type="OrthoDB" id="9970124at2759"/>
<comment type="caution">
    <text evidence="1">The sequence shown here is derived from an EMBL/GenBank/DDBJ whole genome shotgun (WGS) entry which is preliminary data.</text>
</comment>
<reference evidence="1" key="1">
    <citation type="submission" date="2022-07" db="EMBL/GenBank/DDBJ databases">
        <title>The genome of Lyophyllum shimeji provides insight into the initial evolution of ectomycorrhizal fungal genome.</title>
        <authorList>
            <person name="Kobayashi Y."/>
            <person name="Shibata T."/>
            <person name="Hirakawa H."/>
            <person name="Shigenobu S."/>
            <person name="Nishiyama T."/>
            <person name="Yamada A."/>
            <person name="Hasebe M."/>
            <person name="Kawaguchi M."/>
        </authorList>
    </citation>
    <scope>NUCLEOTIDE SEQUENCE</scope>
    <source>
        <strain evidence="1">AT787</strain>
    </source>
</reference>
<proteinExistence type="predicted"/>